<sequence>MRVNTTGQGRLKGLLIYIAAVTLVLGVHAFALHLDSVAAQKGVASNTNKSV</sequence>
<dbReference type="EMBL" id="FR854061">
    <property type="protein sequence ID" value="CCA79322.1"/>
    <property type="molecule type" value="Genomic_DNA"/>
</dbReference>
<proteinExistence type="predicted"/>
<gene>
    <name evidence="2" type="ORF">BDB_50031</name>
</gene>
<organism evidence="2">
    <name type="scientific">blood disease bacterium R229</name>
    <dbReference type="NCBI Taxonomy" id="741978"/>
    <lineage>
        <taxon>Bacteria</taxon>
        <taxon>Pseudomonadati</taxon>
        <taxon>Pseudomonadota</taxon>
        <taxon>Betaproteobacteria</taxon>
        <taxon>Burkholderiales</taxon>
        <taxon>Burkholderiaceae</taxon>
        <taxon>Ralstonia</taxon>
        <taxon>Ralstonia solanacearum species complex</taxon>
    </lineage>
</organism>
<keyword evidence="1" id="KW-0472">Membrane</keyword>
<evidence type="ECO:0000313" key="2">
    <source>
        <dbReference type="EMBL" id="CCA79322.1"/>
    </source>
</evidence>
<dbReference type="AlphaFoldDB" id="G2ZJV9"/>
<reference evidence="2" key="2">
    <citation type="submission" date="2011-04" db="EMBL/GenBank/DDBJ databases">
        <authorList>
            <person name="Genoscope - CEA"/>
        </authorList>
    </citation>
    <scope>NUCLEOTIDE SEQUENCE</scope>
    <source>
        <strain evidence="2">R229</strain>
    </source>
</reference>
<evidence type="ECO:0000256" key="1">
    <source>
        <dbReference type="SAM" id="Phobius"/>
    </source>
</evidence>
<protein>
    <submittedName>
        <fullName evidence="2">Uncharacterized protein</fullName>
    </submittedName>
</protein>
<keyword evidence="1" id="KW-0812">Transmembrane</keyword>
<name>G2ZJV9_9RALS</name>
<feature type="transmembrane region" description="Helical" evidence="1">
    <location>
        <begin position="14"/>
        <end position="32"/>
    </location>
</feature>
<keyword evidence="1" id="KW-1133">Transmembrane helix</keyword>
<accession>G2ZJV9</accession>
<reference evidence="2" key="1">
    <citation type="journal article" date="2011" name="PLoS ONE">
        <title>Ralstonia syzygii, the Blood Disease Bacterium and some Asian R. solanacearum strains form a single genomic species despite divergent lifestyles.</title>
        <authorList>
            <person name="Remenant B."/>
            <person name="de Cambiaire J.C."/>
            <person name="Cellier G."/>
            <person name="Jacobs J.M."/>
            <person name="Mangenot S."/>
            <person name="Barbe V."/>
            <person name="Lajus A."/>
            <person name="Vallenet D."/>
            <person name="Medigue C."/>
            <person name="Fegan M."/>
            <person name="Allen C."/>
            <person name="Prior P."/>
        </authorList>
    </citation>
    <scope>NUCLEOTIDE SEQUENCE</scope>
    <source>
        <strain evidence="2">R229</strain>
    </source>
</reference>